<keyword evidence="5" id="KW-0067">ATP-binding</keyword>
<dbReference type="GO" id="GO:0005524">
    <property type="term" value="F:ATP binding"/>
    <property type="evidence" value="ECO:0007669"/>
    <property type="project" value="UniProtKB-KW"/>
</dbReference>
<dbReference type="SUPFAM" id="SSF52402">
    <property type="entry name" value="Adenine nucleotide alpha hydrolases-like"/>
    <property type="match status" value="1"/>
</dbReference>
<reference evidence="9 10" key="1">
    <citation type="submission" date="2017-06" db="EMBL/GenBank/DDBJ databases">
        <title>Ant-infecting Ophiocordyceps genomes reveal a high diversity of potential behavioral manipulation genes and a possible major role for enterotoxins.</title>
        <authorList>
            <person name="De Bekker C."/>
            <person name="Evans H.C."/>
            <person name="Brachmann A."/>
            <person name="Hughes D.P."/>
        </authorList>
    </citation>
    <scope>NUCLEOTIDE SEQUENCE [LARGE SCALE GENOMIC DNA]</scope>
    <source>
        <strain evidence="9 10">Map64</strain>
    </source>
</reference>
<comment type="caution">
    <text evidence="9">The sequence shown here is derived from an EMBL/GenBank/DDBJ whole genome shotgun (WGS) entry which is preliminary data.</text>
</comment>
<dbReference type="GO" id="GO:0008033">
    <property type="term" value="P:tRNA processing"/>
    <property type="evidence" value="ECO:0007669"/>
    <property type="project" value="UniProtKB-KW"/>
</dbReference>
<dbReference type="NCBIfam" id="TIGR02432">
    <property type="entry name" value="lysidine_TilS_N"/>
    <property type="match status" value="1"/>
</dbReference>
<feature type="domain" description="tRNA(Ile)-lysidine/2-thiocytidine synthase N-terminal" evidence="8">
    <location>
        <begin position="48"/>
        <end position="278"/>
    </location>
</feature>
<evidence type="ECO:0000256" key="7">
    <source>
        <dbReference type="SAM" id="MobiDB-lite"/>
    </source>
</evidence>
<accession>A0A2C5Y652</accession>
<dbReference type="Proteomes" id="UP000226192">
    <property type="component" value="Unassembled WGS sequence"/>
</dbReference>
<dbReference type="GO" id="GO:0032267">
    <property type="term" value="F:tRNA(Ile)-lysidine synthase activity"/>
    <property type="evidence" value="ECO:0007669"/>
    <property type="project" value="UniProtKB-EC"/>
</dbReference>
<dbReference type="STRING" id="1399860.A0A2C5Y652"/>
<evidence type="ECO:0000256" key="2">
    <source>
        <dbReference type="ARBA" id="ARBA00022598"/>
    </source>
</evidence>
<dbReference type="InterPro" id="IPR011063">
    <property type="entry name" value="TilS/TtcA_N"/>
</dbReference>
<dbReference type="Pfam" id="PF01171">
    <property type="entry name" value="ATP_bind_3"/>
    <property type="match status" value="1"/>
</dbReference>
<evidence type="ECO:0000256" key="1">
    <source>
        <dbReference type="ARBA" id="ARBA00013267"/>
    </source>
</evidence>
<organism evidence="9 10">
    <name type="scientific">Ophiocordyceps australis</name>
    <dbReference type="NCBI Taxonomy" id="1399860"/>
    <lineage>
        <taxon>Eukaryota</taxon>
        <taxon>Fungi</taxon>
        <taxon>Dikarya</taxon>
        <taxon>Ascomycota</taxon>
        <taxon>Pezizomycotina</taxon>
        <taxon>Sordariomycetes</taxon>
        <taxon>Hypocreomycetidae</taxon>
        <taxon>Hypocreales</taxon>
        <taxon>Ophiocordycipitaceae</taxon>
        <taxon>Ophiocordyceps</taxon>
    </lineage>
</organism>
<keyword evidence="4" id="KW-0547">Nucleotide-binding</keyword>
<dbReference type="EC" id="6.3.4.19" evidence="1"/>
<keyword evidence="2" id="KW-0436">Ligase</keyword>
<dbReference type="InterPro" id="IPR012795">
    <property type="entry name" value="tRNA_Ile_lys_synt_N"/>
</dbReference>
<evidence type="ECO:0000256" key="6">
    <source>
        <dbReference type="ARBA" id="ARBA00048539"/>
    </source>
</evidence>
<evidence type="ECO:0000259" key="8">
    <source>
        <dbReference type="Pfam" id="PF01171"/>
    </source>
</evidence>
<sequence>MTAPAHALFRNSCSKPISLTEFREALTACRPTIHSAPPTRPPSRVQAIALAVSGGVDSMAMAWLVSSTIYAYPGINIAGNPIYGAAGIVIDHGLRPNSAQEASRVALALRKLCITPHVKSIDLSSASPGPRSAIEGLARKMRFRKLGLTCLDLQVFSLLLAHHSDDQYETALMRLTLGHSYRGLQGITAANTIPECYDLYGIGKSGLFPSRPISRPLSRHRKILSPLKCELGGVTIYRPLLEFDKDRLMATCEANKVPWFQDETNFDQTLTLRNAIRHMVQNHKLPQALQKPAIDAMCRRVKAKVVHEDKEAERWLKHHRVIRHFDSNGGTLLVTFPPRRKRWGQRRRLFAKARLQKRRVIATIMIRKLIDFVTPVLQLKPLIDLHVAVDWLFPELRHGPPAEVSGFTISGVYFGNHGADTWLLTRRPFPNSLPLPETCLHTGDIARDKSVPWKQVKSREVSAPVLWDGRFWIKVQSQKPMHIRVLPLLPEHLETFRAPMPYGLRQLLKERLKKCAPGKVRFTLPGIYCSTKEEAKEQTGAEEQIEAKQQSEGDEETKVEEHTKAEQLVKTQRQTISTLRLLALPSLGIHTRHAESLISYKAMYKALDYVLLKSCEDQTEKPVSHHRRFISASKKIRDRRLAASRNK</sequence>
<gene>
    <name evidence="9" type="ORF">CDD81_6254</name>
</gene>
<dbReference type="InterPro" id="IPR014729">
    <property type="entry name" value="Rossmann-like_a/b/a_fold"/>
</dbReference>
<protein>
    <recommendedName>
        <fullName evidence="1">tRNA(Ile)-lysidine synthetase</fullName>
        <ecNumber evidence="1">6.3.4.19</ecNumber>
    </recommendedName>
</protein>
<dbReference type="HAMAP" id="MF_01161">
    <property type="entry name" value="tRNA_Ile_lys_synt"/>
    <property type="match status" value="1"/>
</dbReference>
<evidence type="ECO:0000256" key="5">
    <source>
        <dbReference type="ARBA" id="ARBA00022840"/>
    </source>
</evidence>
<dbReference type="Gene3D" id="3.40.50.620">
    <property type="entry name" value="HUPs"/>
    <property type="match status" value="1"/>
</dbReference>
<evidence type="ECO:0000313" key="9">
    <source>
        <dbReference type="EMBL" id="PHH63103.1"/>
    </source>
</evidence>
<evidence type="ECO:0000256" key="3">
    <source>
        <dbReference type="ARBA" id="ARBA00022694"/>
    </source>
</evidence>
<evidence type="ECO:0000313" key="10">
    <source>
        <dbReference type="Proteomes" id="UP000226192"/>
    </source>
</evidence>
<feature type="compositionally biased region" description="Basic and acidic residues" evidence="7">
    <location>
        <begin position="538"/>
        <end position="551"/>
    </location>
</feature>
<keyword evidence="3" id="KW-0819">tRNA processing</keyword>
<dbReference type="InterPro" id="IPR012094">
    <property type="entry name" value="tRNA_Ile_lys_synt"/>
</dbReference>
<dbReference type="OrthoDB" id="434144at2759"/>
<keyword evidence="10" id="KW-1185">Reference proteome</keyword>
<dbReference type="AlphaFoldDB" id="A0A2C5Y652"/>
<evidence type="ECO:0000256" key="4">
    <source>
        <dbReference type="ARBA" id="ARBA00022741"/>
    </source>
</evidence>
<dbReference type="EMBL" id="NJET01000056">
    <property type="protein sequence ID" value="PHH63103.1"/>
    <property type="molecule type" value="Genomic_DNA"/>
</dbReference>
<comment type="catalytic activity">
    <reaction evidence="6">
        <text>cytidine(34) in tRNA(Ile2) + L-lysine + ATP = lysidine(34) in tRNA(Ile2) + AMP + diphosphate + H(+)</text>
        <dbReference type="Rhea" id="RHEA:43744"/>
        <dbReference type="Rhea" id="RHEA-COMP:10625"/>
        <dbReference type="Rhea" id="RHEA-COMP:10670"/>
        <dbReference type="ChEBI" id="CHEBI:15378"/>
        <dbReference type="ChEBI" id="CHEBI:30616"/>
        <dbReference type="ChEBI" id="CHEBI:32551"/>
        <dbReference type="ChEBI" id="CHEBI:33019"/>
        <dbReference type="ChEBI" id="CHEBI:82748"/>
        <dbReference type="ChEBI" id="CHEBI:83665"/>
        <dbReference type="ChEBI" id="CHEBI:456215"/>
        <dbReference type="EC" id="6.3.4.19"/>
    </reaction>
</comment>
<dbReference type="PANTHER" id="PTHR43033">
    <property type="entry name" value="TRNA(ILE)-LYSIDINE SYNTHASE-RELATED"/>
    <property type="match status" value="1"/>
</dbReference>
<proteinExistence type="inferred from homology"/>
<name>A0A2C5Y652_9HYPO</name>
<dbReference type="CDD" id="cd01992">
    <property type="entry name" value="TilS_N"/>
    <property type="match status" value="1"/>
</dbReference>
<feature type="region of interest" description="Disordered" evidence="7">
    <location>
        <begin position="538"/>
        <end position="565"/>
    </location>
</feature>
<dbReference type="PANTHER" id="PTHR43033:SF1">
    <property type="entry name" value="TRNA(ILE)-LYSIDINE SYNTHASE-RELATED"/>
    <property type="match status" value="1"/>
</dbReference>